<keyword evidence="4 11" id="KW-0812">Transmembrane</keyword>
<dbReference type="GO" id="GO:0005249">
    <property type="term" value="F:voltage-gated potassium channel activity"/>
    <property type="evidence" value="ECO:0007669"/>
    <property type="project" value="InterPro"/>
</dbReference>
<dbReference type="InterPro" id="IPR028325">
    <property type="entry name" value="VG_K_chnl"/>
</dbReference>
<proteinExistence type="predicted"/>
<keyword evidence="9 11" id="KW-0472">Membrane</keyword>
<keyword evidence="10" id="KW-0407">Ion channel</keyword>
<keyword evidence="5" id="KW-0631">Potassium channel</keyword>
<dbReference type="SUPFAM" id="SSF81324">
    <property type="entry name" value="Voltage-gated potassium channels"/>
    <property type="match status" value="1"/>
</dbReference>
<dbReference type="GO" id="GO:0008076">
    <property type="term" value="C:voltage-gated potassium channel complex"/>
    <property type="evidence" value="ECO:0007669"/>
    <property type="project" value="InterPro"/>
</dbReference>
<comment type="subcellular location">
    <subcellularLocation>
        <location evidence="1">Membrane</location>
        <topology evidence="1">Multi-pass membrane protein</topology>
    </subcellularLocation>
</comment>
<name>A0A7S3Y9Z9_9EUKA</name>
<feature type="transmembrane region" description="Helical" evidence="11">
    <location>
        <begin position="79"/>
        <end position="101"/>
    </location>
</feature>
<evidence type="ECO:0000256" key="7">
    <source>
        <dbReference type="ARBA" id="ARBA00022989"/>
    </source>
</evidence>
<dbReference type="Pfam" id="PF00520">
    <property type="entry name" value="Ion_trans"/>
    <property type="match status" value="1"/>
</dbReference>
<protein>
    <recommendedName>
        <fullName evidence="12">Ion transport domain-containing protein</fullName>
    </recommendedName>
</protein>
<dbReference type="InterPro" id="IPR005821">
    <property type="entry name" value="Ion_trans_dom"/>
</dbReference>
<accession>A0A7S3Y9Z9</accession>
<dbReference type="Gene3D" id="1.10.287.70">
    <property type="match status" value="1"/>
</dbReference>
<evidence type="ECO:0000256" key="2">
    <source>
        <dbReference type="ARBA" id="ARBA00022448"/>
    </source>
</evidence>
<dbReference type="PRINTS" id="PR00169">
    <property type="entry name" value="KCHANNEL"/>
</dbReference>
<evidence type="ECO:0000256" key="3">
    <source>
        <dbReference type="ARBA" id="ARBA00022538"/>
    </source>
</evidence>
<evidence type="ECO:0000256" key="5">
    <source>
        <dbReference type="ARBA" id="ARBA00022826"/>
    </source>
</evidence>
<gene>
    <name evidence="13" type="ORF">LGLO00237_LOCUS1362</name>
</gene>
<evidence type="ECO:0000313" key="13">
    <source>
        <dbReference type="EMBL" id="CAE0645625.1"/>
    </source>
</evidence>
<evidence type="ECO:0000256" key="8">
    <source>
        <dbReference type="ARBA" id="ARBA00023065"/>
    </source>
</evidence>
<dbReference type="AlphaFoldDB" id="A0A7S3Y9Z9"/>
<keyword evidence="8" id="KW-0406">Ion transport</keyword>
<evidence type="ECO:0000259" key="12">
    <source>
        <dbReference type="Pfam" id="PF00520"/>
    </source>
</evidence>
<evidence type="ECO:0000256" key="4">
    <source>
        <dbReference type="ARBA" id="ARBA00022692"/>
    </source>
</evidence>
<evidence type="ECO:0000256" key="11">
    <source>
        <dbReference type="SAM" id="Phobius"/>
    </source>
</evidence>
<dbReference type="GO" id="GO:0001508">
    <property type="term" value="P:action potential"/>
    <property type="evidence" value="ECO:0007669"/>
    <property type="project" value="TreeGrafter"/>
</dbReference>
<keyword evidence="7 11" id="KW-1133">Transmembrane helix</keyword>
<feature type="transmembrane region" description="Helical" evidence="11">
    <location>
        <begin position="148"/>
        <end position="169"/>
    </location>
</feature>
<organism evidence="13">
    <name type="scientific">Lotharella globosa</name>
    <dbReference type="NCBI Taxonomy" id="91324"/>
    <lineage>
        <taxon>Eukaryota</taxon>
        <taxon>Sar</taxon>
        <taxon>Rhizaria</taxon>
        <taxon>Cercozoa</taxon>
        <taxon>Chlorarachniophyceae</taxon>
        <taxon>Lotharella</taxon>
    </lineage>
</organism>
<reference evidence="13" key="1">
    <citation type="submission" date="2021-01" db="EMBL/GenBank/DDBJ databases">
        <authorList>
            <person name="Corre E."/>
            <person name="Pelletier E."/>
            <person name="Niang G."/>
            <person name="Scheremetjew M."/>
            <person name="Finn R."/>
            <person name="Kale V."/>
            <person name="Holt S."/>
            <person name="Cochrane G."/>
            <person name="Meng A."/>
            <person name="Brown T."/>
            <person name="Cohen L."/>
        </authorList>
    </citation>
    <scope>NUCLEOTIDE SEQUENCE</scope>
    <source>
        <strain evidence="13">CCCM811</strain>
    </source>
</reference>
<evidence type="ECO:0000256" key="6">
    <source>
        <dbReference type="ARBA" id="ARBA00022958"/>
    </source>
</evidence>
<dbReference type="PANTHER" id="PTHR11537:SF254">
    <property type="entry name" value="POTASSIUM VOLTAGE-GATED CHANNEL PROTEIN SHAB"/>
    <property type="match status" value="1"/>
</dbReference>
<evidence type="ECO:0000256" key="1">
    <source>
        <dbReference type="ARBA" id="ARBA00004141"/>
    </source>
</evidence>
<evidence type="ECO:0000256" key="9">
    <source>
        <dbReference type="ARBA" id="ARBA00023136"/>
    </source>
</evidence>
<keyword evidence="6" id="KW-0630">Potassium</keyword>
<keyword evidence="2" id="KW-0813">Transport</keyword>
<keyword evidence="3" id="KW-0633">Potassium transport</keyword>
<feature type="domain" description="Ion transport" evidence="12">
    <location>
        <begin position="21"/>
        <end position="179"/>
    </location>
</feature>
<sequence length="186" mass="20794">MINRTSLSCLQAFFLTVDAIKVDLLSVLPFYIAVSIAGNLDVVSTPVMQVLRLVRILKIERTISAFTLFDNVWSQSRTLLIGLGYVVIVLWLVFSCLMYLAERHHKSVAPDDDIVDHPYTNMLEAMWYTLLNITGEFPLGDYSVAGKMLGIFMVIFAIELYGAASGVFAEGFQSAVEKTGTRKDVW</sequence>
<dbReference type="EMBL" id="HBIV01001986">
    <property type="protein sequence ID" value="CAE0645625.1"/>
    <property type="molecule type" value="Transcribed_RNA"/>
</dbReference>
<evidence type="ECO:0000256" key="10">
    <source>
        <dbReference type="ARBA" id="ARBA00023303"/>
    </source>
</evidence>
<dbReference type="PANTHER" id="PTHR11537">
    <property type="entry name" value="VOLTAGE-GATED POTASSIUM CHANNEL"/>
    <property type="match status" value="1"/>
</dbReference>